<dbReference type="EMBL" id="FSQZ01000001">
    <property type="protein sequence ID" value="SIN63691.1"/>
    <property type="molecule type" value="Genomic_DNA"/>
</dbReference>
<dbReference type="CDD" id="cd02440">
    <property type="entry name" value="AdoMet_MTases"/>
    <property type="match status" value="1"/>
</dbReference>
<dbReference type="Gene3D" id="3.40.50.150">
    <property type="entry name" value="Vaccinia Virus protein VP39"/>
    <property type="match status" value="1"/>
</dbReference>
<dbReference type="PROSITE" id="PS00092">
    <property type="entry name" value="N6_MTASE"/>
    <property type="match status" value="1"/>
</dbReference>
<dbReference type="NCBIfam" id="TIGR00536">
    <property type="entry name" value="hemK_fam"/>
    <property type="match status" value="1"/>
</dbReference>
<dbReference type="PANTHER" id="PTHR18895">
    <property type="entry name" value="HEMK METHYLTRANSFERASE"/>
    <property type="match status" value="1"/>
</dbReference>
<accession>A0ABY1JBH7</accession>
<evidence type="ECO:0000259" key="7">
    <source>
        <dbReference type="Pfam" id="PF17827"/>
    </source>
</evidence>
<evidence type="ECO:0000256" key="5">
    <source>
        <dbReference type="ARBA" id="ARBA00048391"/>
    </source>
</evidence>
<keyword evidence="3" id="KW-0808">Transferase</keyword>
<dbReference type="InterPro" id="IPR040758">
    <property type="entry name" value="PrmC_N"/>
</dbReference>
<keyword evidence="9" id="KW-1185">Reference proteome</keyword>
<dbReference type="InterPro" id="IPR029063">
    <property type="entry name" value="SAM-dependent_MTases_sf"/>
</dbReference>
<evidence type="ECO:0000259" key="6">
    <source>
        <dbReference type="Pfam" id="PF05175"/>
    </source>
</evidence>
<reference evidence="8 9" key="1">
    <citation type="submission" date="2016-11" db="EMBL/GenBank/DDBJ databases">
        <authorList>
            <person name="Varghese N."/>
            <person name="Submissions S."/>
        </authorList>
    </citation>
    <scope>NUCLEOTIDE SEQUENCE [LARGE SCALE GENOMIC DNA]</scope>
    <source>
        <strain evidence="8 9">DSM 20664</strain>
    </source>
</reference>
<protein>
    <recommendedName>
        <fullName evidence="1">peptide chain release factor N(5)-glutamine methyltransferase</fullName>
        <ecNumber evidence="1">2.1.1.297</ecNumber>
    </recommendedName>
</protein>
<dbReference type="Gene3D" id="1.10.8.10">
    <property type="entry name" value="DNA helicase RuvA subunit, C-terminal domain"/>
    <property type="match status" value="1"/>
</dbReference>
<dbReference type="InterPro" id="IPR007848">
    <property type="entry name" value="Small_mtfrase_dom"/>
</dbReference>
<dbReference type="Pfam" id="PF05175">
    <property type="entry name" value="MTS"/>
    <property type="match status" value="1"/>
</dbReference>
<dbReference type="InterPro" id="IPR050320">
    <property type="entry name" value="N5-glutamine_MTase"/>
</dbReference>
<feature type="domain" description="Release factor glutamine methyltransferase N-terminal" evidence="7">
    <location>
        <begin position="6"/>
        <end position="75"/>
    </location>
</feature>
<evidence type="ECO:0000313" key="9">
    <source>
        <dbReference type="Proteomes" id="UP000185093"/>
    </source>
</evidence>
<dbReference type="EC" id="2.1.1.297" evidence="1"/>
<evidence type="ECO:0000256" key="2">
    <source>
        <dbReference type="ARBA" id="ARBA00022603"/>
    </source>
</evidence>
<comment type="catalytic activity">
    <reaction evidence="5">
        <text>L-glutaminyl-[peptide chain release factor] + S-adenosyl-L-methionine = N(5)-methyl-L-glutaminyl-[peptide chain release factor] + S-adenosyl-L-homocysteine + H(+)</text>
        <dbReference type="Rhea" id="RHEA:42896"/>
        <dbReference type="Rhea" id="RHEA-COMP:10271"/>
        <dbReference type="Rhea" id="RHEA-COMP:10272"/>
        <dbReference type="ChEBI" id="CHEBI:15378"/>
        <dbReference type="ChEBI" id="CHEBI:30011"/>
        <dbReference type="ChEBI" id="CHEBI:57856"/>
        <dbReference type="ChEBI" id="CHEBI:59789"/>
        <dbReference type="ChEBI" id="CHEBI:61891"/>
        <dbReference type="EC" id="2.1.1.297"/>
    </reaction>
</comment>
<dbReference type="GO" id="GO:0032259">
    <property type="term" value="P:methylation"/>
    <property type="evidence" value="ECO:0007669"/>
    <property type="project" value="UniProtKB-KW"/>
</dbReference>
<dbReference type="Pfam" id="PF17827">
    <property type="entry name" value="PrmC_N"/>
    <property type="match status" value="1"/>
</dbReference>
<evidence type="ECO:0000313" key="8">
    <source>
        <dbReference type="EMBL" id="SIN63691.1"/>
    </source>
</evidence>
<dbReference type="Proteomes" id="UP000185093">
    <property type="component" value="Unassembled WGS sequence"/>
</dbReference>
<organism evidence="8 9">
    <name type="scientific">Acetomicrobium flavidum</name>
    <dbReference type="NCBI Taxonomy" id="49896"/>
    <lineage>
        <taxon>Bacteria</taxon>
        <taxon>Thermotogati</taxon>
        <taxon>Synergistota</taxon>
        <taxon>Synergistia</taxon>
        <taxon>Synergistales</taxon>
        <taxon>Acetomicrobiaceae</taxon>
        <taxon>Acetomicrobium</taxon>
    </lineage>
</organism>
<proteinExistence type="predicted"/>
<keyword evidence="2 8" id="KW-0489">Methyltransferase</keyword>
<dbReference type="NCBIfam" id="TIGR03534">
    <property type="entry name" value="RF_mod_PrmC"/>
    <property type="match status" value="1"/>
</dbReference>
<dbReference type="InterPro" id="IPR004556">
    <property type="entry name" value="HemK-like"/>
</dbReference>
<name>A0ABY1JBH7_9BACT</name>
<comment type="caution">
    <text evidence="8">The sequence shown here is derived from an EMBL/GenBank/DDBJ whole genome shotgun (WGS) entry which is preliminary data.</text>
</comment>
<dbReference type="SUPFAM" id="SSF53335">
    <property type="entry name" value="S-adenosyl-L-methionine-dependent methyltransferases"/>
    <property type="match status" value="1"/>
</dbReference>
<evidence type="ECO:0000256" key="3">
    <source>
        <dbReference type="ARBA" id="ARBA00022679"/>
    </source>
</evidence>
<dbReference type="GO" id="GO:0008168">
    <property type="term" value="F:methyltransferase activity"/>
    <property type="evidence" value="ECO:0007669"/>
    <property type="project" value="UniProtKB-KW"/>
</dbReference>
<dbReference type="PANTHER" id="PTHR18895:SF74">
    <property type="entry name" value="MTRF1L RELEASE FACTOR GLUTAMINE METHYLTRANSFERASE"/>
    <property type="match status" value="1"/>
</dbReference>
<sequence length="279" mass="31542">MTLIEAKDYVTRKLKSADVPDYLLESDLLLCKVLGCDRAWLLAHGDRQVFDHELEHLNALIDRRCRREPLAYIFGEAPFYGRTFLVGEGVLIPRQETEILVDMALSFAKEGVVLDWGTGSGCVILSLLLENPSLRGIALDLSPKAMRWAWRNVDRFGLFDRVVLWHESARLPNKWGDHGLDMIVSNPPYIPTADIGFLMPEVRLYEPRSALDGGPEGTQWYGFLFKNAPKWLKRGGLLLVEVGGRGREEAVLSMDHFGLVVHEVKRVNNSVSIVVFKNE</sequence>
<evidence type="ECO:0000256" key="1">
    <source>
        <dbReference type="ARBA" id="ARBA00012771"/>
    </source>
</evidence>
<keyword evidence="4" id="KW-0949">S-adenosyl-L-methionine</keyword>
<evidence type="ECO:0000256" key="4">
    <source>
        <dbReference type="ARBA" id="ARBA00022691"/>
    </source>
</evidence>
<feature type="domain" description="Methyltransferase small" evidence="6">
    <location>
        <begin position="97"/>
        <end position="189"/>
    </location>
</feature>
<gene>
    <name evidence="8" type="ORF">SAMN05444368_0452</name>
</gene>
<dbReference type="InterPro" id="IPR019874">
    <property type="entry name" value="RF_methyltr_PrmC"/>
</dbReference>
<dbReference type="RefSeq" id="WP_074199137.1">
    <property type="nucleotide sequence ID" value="NZ_DAORXD010000003.1"/>
</dbReference>
<dbReference type="InterPro" id="IPR002052">
    <property type="entry name" value="DNA_methylase_N6_adenine_CS"/>
</dbReference>